<name>A0ABQ4P614_9GAMM</name>
<protein>
    <recommendedName>
        <fullName evidence="3">DUF3081 domain-containing protein</fullName>
    </recommendedName>
</protein>
<sequence length="101" mass="11581">MNHAINMTQALRVYALVIDKGTKAQDSQQANTQQLNTESDDSYCYEEMLAWSDYDGYTAYLKYNQVTLTLLFHGKYLLDYPSDAKLAAFIQKLNKLANEVK</sequence>
<dbReference type="EMBL" id="BPFB01000004">
    <property type="protein sequence ID" value="GIU42868.1"/>
    <property type="molecule type" value="Genomic_DNA"/>
</dbReference>
<organism evidence="1 2">
    <name type="scientific">Shewanella algidipiscicola</name>
    <dbReference type="NCBI Taxonomy" id="614070"/>
    <lineage>
        <taxon>Bacteria</taxon>
        <taxon>Pseudomonadati</taxon>
        <taxon>Pseudomonadota</taxon>
        <taxon>Gammaproteobacteria</taxon>
        <taxon>Alteromonadales</taxon>
        <taxon>Shewanellaceae</taxon>
        <taxon>Shewanella</taxon>
    </lineage>
</organism>
<dbReference type="Proteomes" id="UP000761574">
    <property type="component" value="Unassembled WGS sequence"/>
</dbReference>
<keyword evidence="2" id="KW-1185">Reference proteome</keyword>
<reference evidence="1 2" key="1">
    <citation type="submission" date="2021-05" db="EMBL/GenBank/DDBJ databases">
        <title>Molecular characterization for Shewanella algae harboring chromosomal blaOXA-55-like strains isolated from clinical and environment sample.</title>
        <authorList>
            <person name="Ohama Y."/>
            <person name="Aoki K."/>
            <person name="Harada S."/>
            <person name="Moriya K."/>
            <person name="Ishii Y."/>
            <person name="Tateda K."/>
        </authorList>
    </citation>
    <scope>NUCLEOTIDE SEQUENCE [LARGE SCALE GENOMIC DNA]</scope>
    <source>
        <strain evidence="1 2">LMG 23746</strain>
    </source>
</reference>
<evidence type="ECO:0008006" key="3">
    <source>
        <dbReference type="Google" id="ProtNLM"/>
    </source>
</evidence>
<comment type="caution">
    <text evidence="1">The sequence shown here is derived from an EMBL/GenBank/DDBJ whole genome shotgun (WGS) entry which is preliminary data.</text>
</comment>
<dbReference type="RefSeq" id="WP_119976943.1">
    <property type="nucleotide sequence ID" value="NZ_BPFB01000004.1"/>
</dbReference>
<dbReference type="Pfam" id="PF11280">
    <property type="entry name" value="DUF3081"/>
    <property type="match status" value="1"/>
</dbReference>
<evidence type="ECO:0000313" key="2">
    <source>
        <dbReference type="Proteomes" id="UP000761574"/>
    </source>
</evidence>
<dbReference type="InterPro" id="IPR021432">
    <property type="entry name" value="DUF3081"/>
</dbReference>
<proteinExistence type="predicted"/>
<accession>A0ABQ4P614</accession>
<evidence type="ECO:0000313" key="1">
    <source>
        <dbReference type="EMBL" id="GIU42868.1"/>
    </source>
</evidence>
<gene>
    <name evidence="1" type="ORF">TUM4630_04840</name>
</gene>